<dbReference type="PANTHER" id="PTHR11552">
    <property type="entry name" value="GLUCOSE-METHANOL-CHOLINE GMC OXIDOREDUCTASE"/>
    <property type="match status" value="1"/>
</dbReference>
<evidence type="ECO:0000259" key="11">
    <source>
        <dbReference type="PROSITE" id="PS00624"/>
    </source>
</evidence>
<dbReference type="Pfam" id="PF05199">
    <property type="entry name" value="GMC_oxred_C"/>
    <property type="match status" value="1"/>
</dbReference>
<dbReference type="GO" id="GO:0050660">
    <property type="term" value="F:flavin adenine dinucleotide binding"/>
    <property type="evidence" value="ECO:0007669"/>
    <property type="project" value="InterPro"/>
</dbReference>
<name>A0A6A5ZHN4_9PLEO</name>
<keyword evidence="4 7" id="KW-0274">FAD</keyword>
<comment type="similarity">
    <text evidence="2 8">Belongs to the GMC oxidoreductase family.</text>
</comment>
<comment type="cofactor">
    <cofactor evidence="1 7">
        <name>FAD</name>
        <dbReference type="ChEBI" id="CHEBI:57692"/>
    </cofactor>
</comment>
<dbReference type="InterPro" id="IPR012132">
    <property type="entry name" value="GMC_OxRdtase"/>
</dbReference>
<keyword evidence="9" id="KW-0732">Signal</keyword>
<dbReference type="InterPro" id="IPR027424">
    <property type="entry name" value="Glucose_Oxidase_domain_2"/>
</dbReference>
<dbReference type="PROSITE" id="PS00624">
    <property type="entry name" value="GMC_OXRED_2"/>
    <property type="match status" value="1"/>
</dbReference>
<evidence type="ECO:0000259" key="10">
    <source>
        <dbReference type="PROSITE" id="PS00623"/>
    </source>
</evidence>
<evidence type="ECO:0000313" key="12">
    <source>
        <dbReference type="EMBL" id="KAF2119070.1"/>
    </source>
</evidence>
<dbReference type="PROSITE" id="PS00623">
    <property type="entry name" value="GMC_OXRED_1"/>
    <property type="match status" value="1"/>
</dbReference>
<evidence type="ECO:0000256" key="1">
    <source>
        <dbReference type="ARBA" id="ARBA00001974"/>
    </source>
</evidence>
<proteinExistence type="inferred from homology"/>
<evidence type="ECO:0000256" key="7">
    <source>
        <dbReference type="PIRSR" id="PIRSR000137-2"/>
    </source>
</evidence>
<evidence type="ECO:0000256" key="8">
    <source>
        <dbReference type="RuleBase" id="RU003968"/>
    </source>
</evidence>
<dbReference type="InterPro" id="IPR007867">
    <property type="entry name" value="GMC_OxRtase_C"/>
</dbReference>
<protein>
    <recommendedName>
        <fullName evidence="10 11">Glucose-methanol-choline oxidoreductase N-terminal domain-containing protein</fullName>
    </recommendedName>
</protein>
<evidence type="ECO:0000313" key="13">
    <source>
        <dbReference type="Proteomes" id="UP000799770"/>
    </source>
</evidence>
<feature type="binding site" evidence="7">
    <location>
        <position position="118"/>
    </location>
    <ligand>
        <name>FAD</name>
        <dbReference type="ChEBI" id="CHEBI:57692"/>
    </ligand>
</feature>
<dbReference type="AlphaFoldDB" id="A0A6A5ZHN4"/>
<dbReference type="OrthoDB" id="269227at2759"/>
<dbReference type="InterPro" id="IPR000172">
    <property type="entry name" value="GMC_OxRdtase_N"/>
</dbReference>
<keyword evidence="5" id="KW-0560">Oxidoreductase</keyword>
<evidence type="ECO:0000256" key="6">
    <source>
        <dbReference type="PIRSR" id="PIRSR000137-1"/>
    </source>
</evidence>
<feature type="domain" description="Glucose-methanol-choline oxidoreductase N-terminal" evidence="11">
    <location>
        <begin position="307"/>
        <end position="321"/>
    </location>
</feature>
<dbReference type="Gene3D" id="3.30.560.10">
    <property type="entry name" value="Glucose Oxidase, domain 3"/>
    <property type="match status" value="1"/>
</dbReference>
<dbReference type="PIRSF" id="PIRSF000137">
    <property type="entry name" value="Alcohol_oxidase"/>
    <property type="match status" value="1"/>
</dbReference>
<keyword evidence="3 8" id="KW-0285">Flavoprotein</keyword>
<dbReference type="Gene3D" id="4.10.450.10">
    <property type="entry name" value="Glucose Oxidase, domain 2"/>
    <property type="match status" value="1"/>
</dbReference>
<dbReference type="Pfam" id="PF00732">
    <property type="entry name" value="GMC_oxred_N"/>
    <property type="match status" value="1"/>
</dbReference>
<reference evidence="12" key="1">
    <citation type="journal article" date="2020" name="Stud. Mycol.">
        <title>101 Dothideomycetes genomes: a test case for predicting lifestyles and emergence of pathogens.</title>
        <authorList>
            <person name="Haridas S."/>
            <person name="Albert R."/>
            <person name="Binder M."/>
            <person name="Bloem J."/>
            <person name="Labutti K."/>
            <person name="Salamov A."/>
            <person name="Andreopoulos B."/>
            <person name="Baker S."/>
            <person name="Barry K."/>
            <person name="Bills G."/>
            <person name="Bluhm B."/>
            <person name="Cannon C."/>
            <person name="Castanera R."/>
            <person name="Culley D."/>
            <person name="Daum C."/>
            <person name="Ezra D."/>
            <person name="Gonzalez J."/>
            <person name="Henrissat B."/>
            <person name="Kuo A."/>
            <person name="Liang C."/>
            <person name="Lipzen A."/>
            <person name="Lutzoni F."/>
            <person name="Magnuson J."/>
            <person name="Mondo S."/>
            <person name="Nolan M."/>
            <person name="Ohm R."/>
            <person name="Pangilinan J."/>
            <person name="Park H.-J."/>
            <person name="Ramirez L."/>
            <person name="Alfaro M."/>
            <person name="Sun H."/>
            <person name="Tritt A."/>
            <person name="Yoshinaga Y."/>
            <person name="Zwiers L.-H."/>
            <person name="Turgeon B."/>
            <person name="Goodwin S."/>
            <person name="Spatafora J."/>
            <person name="Crous P."/>
            <person name="Grigoriev I."/>
        </authorList>
    </citation>
    <scope>NUCLEOTIDE SEQUENCE</scope>
    <source>
        <strain evidence="12">CBS 627.86</strain>
    </source>
</reference>
<feature type="chain" id="PRO_5025533048" description="Glucose-methanol-choline oxidoreductase N-terminal domain-containing protein" evidence="9">
    <location>
        <begin position="27"/>
        <end position="614"/>
    </location>
</feature>
<dbReference type="SUPFAM" id="SSF54373">
    <property type="entry name" value="FAD-linked reductases, C-terminal domain"/>
    <property type="match status" value="1"/>
</dbReference>
<evidence type="ECO:0000256" key="9">
    <source>
        <dbReference type="SAM" id="SignalP"/>
    </source>
</evidence>
<dbReference type="PANTHER" id="PTHR11552:SF201">
    <property type="entry name" value="GLUCOSE-METHANOL-CHOLINE OXIDOREDUCTASE N-TERMINAL DOMAIN-CONTAINING PROTEIN"/>
    <property type="match status" value="1"/>
</dbReference>
<dbReference type="Proteomes" id="UP000799770">
    <property type="component" value="Unassembled WGS sequence"/>
</dbReference>
<feature type="domain" description="Glucose-methanol-choline oxidoreductase N-terminal" evidence="10">
    <location>
        <begin position="112"/>
        <end position="135"/>
    </location>
</feature>
<feature type="active site" description="Proton donor" evidence="6">
    <location>
        <position position="543"/>
    </location>
</feature>
<feature type="active site" description="Proton acceptor" evidence="6">
    <location>
        <position position="586"/>
    </location>
</feature>
<sequence>MGSQRGIVTMLLHAFSLVATATLVMCTPEIFDYVIIGGGPAGLVLANRLSNDPGITVAVVEAGDSAYNNPNVTNLPASIADGFIGLGTSIDWQYKSAPQKYTNDRVLGLSAGKALGGTTTINGMTYLRAEREQIDAWEELGNDGWNWAGLWPYYLEQEGFHMPTEEQQEHGATFERDAHSFEGDVATGWSKYFPTQNFSQVLKEASQAIGLPFNADANKGRMRGYNVWPSTLNATSGTRADAARSYYYPVAEERPNLHVFLNMTATRIIWKDCDSSKDAVAQGVEGVTSANATITIEAKEEVIVSAGSLRSPALLEHSGVGNPGILKSLAINTVIDLPSVGSKLEDQPNIAIAYVSSVNWTGYPTYVTYPTAADLFGDQLSSLADEVYANISSYASTILSDLFPGSTTIENIEKHLKLQADVIFKPNSTVPLAELVWFPTGNQIAVAFWNLLPFARGEVHINSSNPLEQPVINANFFQFPIDQYVQAAATILIRKYFATVPLSDVAVAELTPNLTLVPKEANNDFRDERWGTWMKSVYGSNSHPLGTCSMMAKDLGGVVDAQGKVYGSQNVRVVDASIMPMQVSGHLSANVYAIALKIADGIMKGREKRAKQQA</sequence>
<dbReference type="Gene3D" id="3.50.50.60">
    <property type="entry name" value="FAD/NAD(P)-binding domain"/>
    <property type="match status" value="1"/>
</dbReference>
<evidence type="ECO:0000256" key="3">
    <source>
        <dbReference type="ARBA" id="ARBA00022630"/>
    </source>
</evidence>
<dbReference type="InterPro" id="IPR036188">
    <property type="entry name" value="FAD/NAD-bd_sf"/>
</dbReference>
<keyword evidence="13" id="KW-1185">Reference proteome</keyword>
<dbReference type="SUPFAM" id="SSF51905">
    <property type="entry name" value="FAD/NAD(P)-binding domain"/>
    <property type="match status" value="1"/>
</dbReference>
<accession>A0A6A5ZHN4</accession>
<evidence type="ECO:0000256" key="2">
    <source>
        <dbReference type="ARBA" id="ARBA00010790"/>
    </source>
</evidence>
<evidence type="ECO:0000256" key="5">
    <source>
        <dbReference type="ARBA" id="ARBA00023002"/>
    </source>
</evidence>
<gene>
    <name evidence="12" type="ORF">BDV96DRAFT_568981</name>
</gene>
<organism evidence="12 13">
    <name type="scientific">Lophiotrema nucula</name>
    <dbReference type="NCBI Taxonomy" id="690887"/>
    <lineage>
        <taxon>Eukaryota</taxon>
        <taxon>Fungi</taxon>
        <taxon>Dikarya</taxon>
        <taxon>Ascomycota</taxon>
        <taxon>Pezizomycotina</taxon>
        <taxon>Dothideomycetes</taxon>
        <taxon>Pleosporomycetidae</taxon>
        <taxon>Pleosporales</taxon>
        <taxon>Lophiotremataceae</taxon>
        <taxon>Lophiotrema</taxon>
    </lineage>
</organism>
<dbReference type="GO" id="GO:0016614">
    <property type="term" value="F:oxidoreductase activity, acting on CH-OH group of donors"/>
    <property type="evidence" value="ECO:0007669"/>
    <property type="project" value="InterPro"/>
</dbReference>
<dbReference type="EMBL" id="ML977316">
    <property type="protein sequence ID" value="KAF2119070.1"/>
    <property type="molecule type" value="Genomic_DNA"/>
</dbReference>
<evidence type="ECO:0000256" key="4">
    <source>
        <dbReference type="ARBA" id="ARBA00022827"/>
    </source>
</evidence>
<feature type="signal peptide" evidence="9">
    <location>
        <begin position="1"/>
        <end position="26"/>
    </location>
</feature>